<sequence length="69" mass="8293">MFVAMVQNLSRPAKDYYCFAQDLSKFIRIRGDLRWTEQYHHLAFVREAVMGFLIRKWKDGAIMIIRALR</sequence>
<organism evidence="1 2">
    <name type="scientific">Steinernema carpocapsae</name>
    <name type="common">Entomopathogenic nematode</name>
    <dbReference type="NCBI Taxonomy" id="34508"/>
    <lineage>
        <taxon>Eukaryota</taxon>
        <taxon>Metazoa</taxon>
        <taxon>Ecdysozoa</taxon>
        <taxon>Nematoda</taxon>
        <taxon>Chromadorea</taxon>
        <taxon>Rhabditida</taxon>
        <taxon>Tylenchina</taxon>
        <taxon>Panagrolaimomorpha</taxon>
        <taxon>Strongyloidoidea</taxon>
        <taxon>Steinernematidae</taxon>
        <taxon>Steinernema</taxon>
    </lineage>
</organism>
<dbReference type="AlphaFoldDB" id="A0A4U5N0W9"/>
<proteinExistence type="predicted"/>
<reference evidence="1 2" key="1">
    <citation type="journal article" date="2015" name="Genome Biol.">
        <title>Comparative genomics of Steinernema reveals deeply conserved gene regulatory networks.</title>
        <authorList>
            <person name="Dillman A.R."/>
            <person name="Macchietto M."/>
            <person name="Porter C.F."/>
            <person name="Rogers A."/>
            <person name="Williams B."/>
            <person name="Antoshechkin I."/>
            <person name="Lee M.M."/>
            <person name="Goodwin Z."/>
            <person name="Lu X."/>
            <person name="Lewis E.E."/>
            <person name="Goodrich-Blair H."/>
            <person name="Stock S.P."/>
            <person name="Adams B.J."/>
            <person name="Sternberg P.W."/>
            <person name="Mortazavi A."/>
        </authorList>
    </citation>
    <scope>NUCLEOTIDE SEQUENCE [LARGE SCALE GENOMIC DNA]</scope>
    <source>
        <strain evidence="1 2">ALL</strain>
    </source>
</reference>
<dbReference type="EMBL" id="AZBU02000005">
    <property type="protein sequence ID" value="TKR75834.1"/>
    <property type="molecule type" value="Genomic_DNA"/>
</dbReference>
<comment type="caution">
    <text evidence="1">The sequence shown here is derived from an EMBL/GenBank/DDBJ whole genome shotgun (WGS) entry which is preliminary data.</text>
</comment>
<reference evidence="1 2" key="2">
    <citation type="journal article" date="2019" name="G3 (Bethesda)">
        <title>Hybrid Assembly of the Genome of the Entomopathogenic Nematode Steinernema carpocapsae Identifies the X-Chromosome.</title>
        <authorList>
            <person name="Serra L."/>
            <person name="Macchietto M."/>
            <person name="Macias-Munoz A."/>
            <person name="McGill C.J."/>
            <person name="Rodriguez I.M."/>
            <person name="Rodriguez B."/>
            <person name="Murad R."/>
            <person name="Mortazavi A."/>
        </authorList>
    </citation>
    <scope>NUCLEOTIDE SEQUENCE [LARGE SCALE GENOMIC DNA]</scope>
    <source>
        <strain evidence="1 2">ALL</strain>
    </source>
</reference>
<keyword evidence="2" id="KW-1185">Reference proteome</keyword>
<gene>
    <name evidence="1" type="ORF">L596_017071</name>
</gene>
<protein>
    <submittedName>
        <fullName evidence="1">Uncharacterized protein</fullName>
    </submittedName>
</protein>
<accession>A0A4U5N0W9</accession>
<name>A0A4U5N0W9_STECR</name>
<evidence type="ECO:0000313" key="2">
    <source>
        <dbReference type="Proteomes" id="UP000298663"/>
    </source>
</evidence>
<dbReference type="Proteomes" id="UP000298663">
    <property type="component" value="Unassembled WGS sequence"/>
</dbReference>
<evidence type="ECO:0000313" key="1">
    <source>
        <dbReference type="EMBL" id="TKR75834.1"/>
    </source>
</evidence>